<dbReference type="CDD" id="cd05007">
    <property type="entry name" value="SIS_Etherase"/>
    <property type="match status" value="1"/>
</dbReference>
<protein>
    <recommendedName>
        <fullName evidence="3">N-acetylmuramic acid 6-phosphate etherase</fullName>
        <shortName evidence="3">MurNAc-6-P etherase</shortName>
        <ecNumber evidence="3">4.2.1.126</ecNumber>
    </recommendedName>
    <alternativeName>
        <fullName evidence="3">N-acetylmuramic acid 6-phosphate hydrolase</fullName>
    </alternativeName>
    <alternativeName>
        <fullName evidence="3">N-acetylmuramic acid 6-phosphate lyase</fullName>
    </alternativeName>
</protein>
<evidence type="ECO:0000256" key="2">
    <source>
        <dbReference type="ARBA" id="ARBA00023277"/>
    </source>
</evidence>
<dbReference type="EMBL" id="QRWX01000001">
    <property type="protein sequence ID" value="RGT58049.1"/>
    <property type="molecule type" value="Genomic_DNA"/>
</dbReference>
<feature type="active site" evidence="3">
    <location>
        <position position="116"/>
    </location>
</feature>
<dbReference type="AlphaFoldDB" id="A0A412PIR5"/>
<comment type="similarity">
    <text evidence="3">Belongs to the GCKR-like family. MurNAc-6-P etherase subfamily.</text>
</comment>
<gene>
    <name evidence="3 5" type="primary">murQ</name>
    <name evidence="5" type="ORF">DWX20_03115</name>
</gene>
<dbReference type="EC" id="4.2.1.126" evidence="3"/>
<keyword evidence="2 3" id="KW-0119">Carbohydrate metabolism</keyword>
<dbReference type="Gene3D" id="1.10.8.1080">
    <property type="match status" value="1"/>
</dbReference>
<dbReference type="GO" id="GO:0097173">
    <property type="term" value="P:N-acetylmuramic acid catabolic process"/>
    <property type="evidence" value="ECO:0007669"/>
    <property type="project" value="UniProtKB-UniPathway"/>
</dbReference>
<evidence type="ECO:0000313" key="6">
    <source>
        <dbReference type="Proteomes" id="UP000284731"/>
    </source>
</evidence>
<dbReference type="NCBIfam" id="TIGR00274">
    <property type="entry name" value="N-acetylmuramic acid 6-phosphate etherase"/>
    <property type="match status" value="1"/>
</dbReference>
<comment type="miscellaneous">
    <text evidence="3">A lyase-type mechanism (elimination/hydration) is suggested for the cleavage of the lactyl ether bond of MurNAc 6-phosphate, with the formation of an alpha,beta-unsaturated aldehyde intermediate with (E)-stereochemistry, followed by the syn addition of water to give product.</text>
</comment>
<dbReference type="FunFam" id="3.40.50.10490:FF:000014">
    <property type="entry name" value="N-acetylmuramic acid 6-phosphate etherase"/>
    <property type="match status" value="1"/>
</dbReference>
<dbReference type="PANTHER" id="PTHR10088">
    <property type="entry name" value="GLUCOKINASE REGULATORY PROTEIN"/>
    <property type="match status" value="1"/>
</dbReference>
<evidence type="ECO:0000256" key="1">
    <source>
        <dbReference type="ARBA" id="ARBA00023239"/>
    </source>
</evidence>
<feature type="domain" description="SIS" evidence="4">
    <location>
        <begin position="57"/>
        <end position="220"/>
    </location>
</feature>
<dbReference type="HAMAP" id="MF_00068">
    <property type="entry name" value="MurQ"/>
    <property type="match status" value="1"/>
</dbReference>
<comment type="subunit">
    <text evidence="3">Homodimer.</text>
</comment>
<dbReference type="InterPro" id="IPR040190">
    <property type="entry name" value="MURQ/GCKR"/>
</dbReference>
<comment type="pathway">
    <text evidence="3">Amino-sugar metabolism; N-acetylmuramate degradation.</text>
</comment>
<comment type="function">
    <text evidence="3">Specifically catalyzes the cleavage of the D-lactyl ether substituent of MurNAc 6-phosphate, producing GlcNAc 6-phosphate and D-lactate.</text>
</comment>
<reference evidence="5 6" key="1">
    <citation type="submission" date="2018-08" db="EMBL/GenBank/DDBJ databases">
        <title>A genome reference for cultivated species of the human gut microbiota.</title>
        <authorList>
            <person name="Zou Y."/>
            <person name="Xue W."/>
            <person name="Luo G."/>
        </authorList>
    </citation>
    <scope>NUCLEOTIDE SEQUENCE [LARGE SCALE GENOMIC DNA]</scope>
    <source>
        <strain evidence="5 6">AF18-46</strain>
    </source>
</reference>
<dbReference type="RefSeq" id="WP_118764443.1">
    <property type="nucleotide sequence ID" value="NZ_CABJCF010000001.1"/>
</dbReference>
<dbReference type="GO" id="GO:0009254">
    <property type="term" value="P:peptidoglycan turnover"/>
    <property type="evidence" value="ECO:0007669"/>
    <property type="project" value="TreeGrafter"/>
</dbReference>
<dbReference type="NCBIfam" id="NF009222">
    <property type="entry name" value="PRK12570.1"/>
    <property type="match status" value="1"/>
</dbReference>
<dbReference type="SUPFAM" id="SSF53697">
    <property type="entry name" value="SIS domain"/>
    <property type="match status" value="1"/>
</dbReference>
<dbReference type="PANTHER" id="PTHR10088:SF4">
    <property type="entry name" value="GLUCOKINASE REGULATORY PROTEIN"/>
    <property type="match status" value="1"/>
</dbReference>
<dbReference type="Proteomes" id="UP000284731">
    <property type="component" value="Unassembled WGS sequence"/>
</dbReference>
<proteinExistence type="inferred from homology"/>
<feature type="active site" description="Proton donor" evidence="3">
    <location>
        <position position="85"/>
    </location>
</feature>
<comment type="catalytic activity">
    <reaction evidence="3">
        <text>N-acetyl-D-muramate 6-phosphate + H2O = N-acetyl-D-glucosamine 6-phosphate + (R)-lactate</text>
        <dbReference type="Rhea" id="RHEA:26410"/>
        <dbReference type="ChEBI" id="CHEBI:15377"/>
        <dbReference type="ChEBI" id="CHEBI:16004"/>
        <dbReference type="ChEBI" id="CHEBI:57513"/>
        <dbReference type="ChEBI" id="CHEBI:58722"/>
        <dbReference type="EC" id="4.2.1.126"/>
    </reaction>
</comment>
<evidence type="ECO:0000313" key="5">
    <source>
        <dbReference type="EMBL" id="RGT58049.1"/>
    </source>
</evidence>
<dbReference type="Pfam" id="PF22645">
    <property type="entry name" value="GKRP_SIS_N"/>
    <property type="match status" value="1"/>
</dbReference>
<keyword evidence="1 3" id="KW-0456">Lyase</keyword>
<accession>A0A412PIR5</accession>
<dbReference type="GO" id="GO:0016803">
    <property type="term" value="F:ether hydrolase activity"/>
    <property type="evidence" value="ECO:0007669"/>
    <property type="project" value="TreeGrafter"/>
</dbReference>
<dbReference type="GO" id="GO:0097367">
    <property type="term" value="F:carbohydrate derivative binding"/>
    <property type="evidence" value="ECO:0007669"/>
    <property type="project" value="InterPro"/>
</dbReference>
<comment type="caution">
    <text evidence="5">The sequence shown here is derived from an EMBL/GenBank/DDBJ whole genome shotgun (WGS) entry which is preliminary data.</text>
</comment>
<name>A0A412PIR5_9FIRM</name>
<evidence type="ECO:0000256" key="3">
    <source>
        <dbReference type="HAMAP-Rule" id="MF_00068"/>
    </source>
</evidence>
<dbReference type="GO" id="GO:0016835">
    <property type="term" value="F:carbon-oxygen lyase activity"/>
    <property type="evidence" value="ECO:0007669"/>
    <property type="project" value="UniProtKB-UniRule"/>
</dbReference>
<dbReference type="Gene3D" id="3.40.50.10490">
    <property type="entry name" value="Glucose-6-phosphate isomerase like protein, domain 1"/>
    <property type="match status" value="1"/>
</dbReference>
<dbReference type="InterPro" id="IPR001347">
    <property type="entry name" value="SIS_dom"/>
</dbReference>
<dbReference type="InterPro" id="IPR005488">
    <property type="entry name" value="Etherase_MurQ"/>
</dbReference>
<organism evidence="5 6">
    <name type="scientific">Solobacterium moorei</name>
    <dbReference type="NCBI Taxonomy" id="102148"/>
    <lineage>
        <taxon>Bacteria</taxon>
        <taxon>Bacillati</taxon>
        <taxon>Bacillota</taxon>
        <taxon>Erysipelotrichia</taxon>
        <taxon>Erysipelotrichales</taxon>
        <taxon>Erysipelotrichaceae</taxon>
        <taxon>Solobacterium</taxon>
    </lineage>
</organism>
<dbReference type="InterPro" id="IPR046348">
    <property type="entry name" value="SIS_dom_sf"/>
</dbReference>
<dbReference type="GO" id="GO:0046348">
    <property type="term" value="P:amino sugar catabolic process"/>
    <property type="evidence" value="ECO:0007669"/>
    <property type="project" value="InterPro"/>
</dbReference>
<evidence type="ECO:0000259" key="4">
    <source>
        <dbReference type="PROSITE" id="PS51464"/>
    </source>
</evidence>
<dbReference type="UniPathway" id="UPA00342"/>
<sequence>MTINLQTIATEHRNENTINLDQMSSLEIITEMNREDALIASAIQPHLPNISKVIEYCIGAIQQGGRIIYMGAGTSGRLGVLDAAECPPTFGVSADLVVGLIAGGEGAFIKAREGSEDSAELGKQDLIQIGLNERDIVIGLAASGRTPYVLGGLSYAQELGCHTAAISNTYHSKVGEVAQIAVDVPVGAEVLTGSTRLKSGTAEKMILNMISTATMVGLGKAYQNLMVDVMQTNEKLRNRAENIVMEATGVERSVARATIDIAKGSCKVAITMILANCSYEDALIRLQQACGHVREAIREK</sequence>
<dbReference type="InterPro" id="IPR005486">
    <property type="entry name" value="Glucokinase_regulatory_CS"/>
</dbReference>
<dbReference type="NCBIfam" id="NF003915">
    <property type="entry name" value="PRK05441.1"/>
    <property type="match status" value="1"/>
</dbReference>
<dbReference type="PROSITE" id="PS51464">
    <property type="entry name" value="SIS"/>
    <property type="match status" value="1"/>
</dbReference>
<dbReference type="PROSITE" id="PS01272">
    <property type="entry name" value="GCKR"/>
    <property type="match status" value="1"/>
</dbReference>